<feature type="chain" id="PRO_5002772920" description="histidine kinase" evidence="12">
    <location>
        <begin position="25"/>
        <end position="442"/>
    </location>
</feature>
<dbReference type="InterPro" id="IPR036097">
    <property type="entry name" value="HisK_dim/P_sf"/>
</dbReference>
<dbReference type="GO" id="GO:0000155">
    <property type="term" value="F:phosphorelay sensor kinase activity"/>
    <property type="evidence" value="ECO:0007669"/>
    <property type="project" value="InterPro"/>
</dbReference>
<keyword evidence="7 15" id="KW-0418">Kinase</keyword>
<dbReference type="SMART" id="SM00388">
    <property type="entry name" value="HisKA"/>
    <property type="match status" value="1"/>
</dbReference>
<keyword evidence="8 11" id="KW-1133">Transmembrane helix</keyword>
<dbReference type="PROSITE" id="PS50885">
    <property type="entry name" value="HAMP"/>
    <property type="match status" value="1"/>
</dbReference>
<dbReference type="InterPro" id="IPR036890">
    <property type="entry name" value="HATPase_C_sf"/>
</dbReference>
<feature type="domain" description="Histidine kinase" evidence="13">
    <location>
        <begin position="222"/>
        <end position="436"/>
    </location>
</feature>
<dbReference type="RefSeq" id="WP_012345312.1">
    <property type="nucleotide sequence ID" value="NC_010524.1"/>
</dbReference>
<evidence type="ECO:0000256" key="9">
    <source>
        <dbReference type="ARBA" id="ARBA00023012"/>
    </source>
</evidence>
<name>B1Y7V2_LEPCP</name>
<dbReference type="PANTHER" id="PTHR45436:SF5">
    <property type="entry name" value="SENSOR HISTIDINE KINASE TRCS"/>
    <property type="match status" value="1"/>
</dbReference>
<dbReference type="Gene3D" id="1.20.5.1040">
    <property type="entry name" value="Sensor protein qsec"/>
    <property type="match status" value="1"/>
</dbReference>
<keyword evidence="12" id="KW-0732">Signal</keyword>
<evidence type="ECO:0000256" key="4">
    <source>
        <dbReference type="ARBA" id="ARBA00022553"/>
    </source>
</evidence>
<evidence type="ECO:0000256" key="10">
    <source>
        <dbReference type="ARBA" id="ARBA00023136"/>
    </source>
</evidence>
<dbReference type="HOGENOM" id="CLU_000445_89_37_4"/>
<proteinExistence type="predicted"/>
<dbReference type="eggNOG" id="COG2205">
    <property type="taxonomic scope" value="Bacteria"/>
</dbReference>
<evidence type="ECO:0000256" key="2">
    <source>
        <dbReference type="ARBA" id="ARBA00004370"/>
    </source>
</evidence>
<evidence type="ECO:0000259" key="14">
    <source>
        <dbReference type="PROSITE" id="PS50885"/>
    </source>
</evidence>
<dbReference type="InterPro" id="IPR003594">
    <property type="entry name" value="HATPase_dom"/>
</dbReference>
<dbReference type="SUPFAM" id="SSF47384">
    <property type="entry name" value="Homodimeric domain of signal transducing histidine kinase"/>
    <property type="match status" value="1"/>
</dbReference>
<evidence type="ECO:0000313" key="15">
    <source>
        <dbReference type="EMBL" id="ACB32550.1"/>
    </source>
</evidence>
<comment type="catalytic activity">
    <reaction evidence="1">
        <text>ATP + protein L-histidine = ADP + protein N-phospho-L-histidine.</text>
        <dbReference type="EC" id="2.7.13.3"/>
    </reaction>
</comment>
<dbReference type="PROSITE" id="PS50109">
    <property type="entry name" value="HIS_KIN"/>
    <property type="match status" value="1"/>
</dbReference>
<dbReference type="EMBL" id="CP001013">
    <property type="protein sequence ID" value="ACB32550.1"/>
    <property type="molecule type" value="Genomic_DNA"/>
</dbReference>
<dbReference type="Gene3D" id="1.10.287.130">
    <property type="match status" value="1"/>
</dbReference>
<protein>
    <recommendedName>
        <fullName evidence="3">histidine kinase</fullName>
        <ecNumber evidence="3">2.7.13.3</ecNumber>
    </recommendedName>
</protein>
<dbReference type="Pfam" id="PF02518">
    <property type="entry name" value="HATPase_c"/>
    <property type="match status" value="1"/>
</dbReference>
<dbReference type="SMART" id="SM00387">
    <property type="entry name" value="HATPase_c"/>
    <property type="match status" value="1"/>
</dbReference>
<evidence type="ECO:0000256" key="7">
    <source>
        <dbReference type="ARBA" id="ARBA00022777"/>
    </source>
</evidence>
<comment type="subcellular location">
    <subcellularLocation>
        <location evidence="2">Membrane</location>
    </subcellularLocation>
</comment>
<dbReference type="PRINTS" id="PR00344">
    <property type="entry name" value="BCTRLSENSOR"/>
</dbReference>
<dbReference type="PANTHER" id="PTHR45436">
    <property type="entry name" value="SENSOR HISTIDINE KINASE YKOH"/>
    <property type="match status" value="1"/>
</dbReference>
<evidence type="ECO:0000256" key="3">
    <source>
        <dbReference type="ARBA" id="ARBA00012438"/>
    </source>
</evidence>
<gene>
    <name evidence="15" type="ordered locus">Lcho_0275</name>
</gene>
<keyword evidence="9" id="KW-0902">Two-component regulatory system</keyword>
<dbReference type="InterPro" id="IPR003660">
    <property type="entry name" value="HAMP_dom"/>
</dbReference>
<evidence type="ECO:0000259" key="13">
    <source>
        <dbReference type="PROSITE" id="PS50109"/>
    </source>
</evidence>
<keyword evidence="16" id="KW-1185">Reference proteome</keyword>
<evidence type="ECO:0000256" key="12">
    <source>
        <dbReference type="SAM" id="SignalP"/>
    </source>
</evidence>
<keyword evidence="5" id="KW-0808">Transferase</keyword>
<dbReference type="AlphaFoldDB" id="B1Y7V2"/>
<dbReference type="OrthoDB" id="8554694at2"/>
<evidence type="ECO:0000313" key="16">
    <source>
        <dbReference type="Proteomes" id="UP000001693"/>
    </source>
</evidence>
<dbReference type="GO" id="GO:0016020">
    <property type="term" value="C:membrane"/>
    <property type="evidence" value="ECO:0007669"/>
    <property type="project" value="UniProtKB-SubCell"/>
</dbReference>
<organism evidence="15 16">
    <name type="scientific">Leptothrix cholodnii (strain ATCC 51168 / LMG 8142 / SP-6)</name>
    <name type="common">Leptothrix discophora (strain SP-6)</name>
    <dbReference type="NCBI Taxonomy" id="395495"/>
    <lineage>
        <taxon>Bacteria</taxon>
        <taxon>Pseudomonadati</taxon>
        <taxon>Pseudomonadota</taxon>
        <taxon>Betaproteobacteria</taxon>
        <taxon>Burkholderiales</taxon>
        <taxon>Sphaerotilaceae</taxon>
        <taxon>Leptothrix</taxon>
    </lineage>
</organism>
<dbReference type="Proteomes" id="UP000001693">
    <property type="component" value="Chromosome"/>
</dbReference>
<keyword evidence="4" id="KW-0597">Phosphoprotein</keyword>
<dbReference type="EC" id="2.7.13.3" evidence="3"/>
<keyword evidence="10 11" id="KW-0472">Membrane</keyword>
<keyword evidence="6 11" id="KW-0812">Transmembrane</keyword>
<dbReference type="Gene3D" id="3.30.565.10">
    <property type="entry name" value="Histidine kinase-like ATPase, C-terminal domain"/>
    <property type="match status" value="1"/>
</dbReference>
<evidence type="ECO:0000256" key="8">
    <source>
        <dbReference type="ARBA" id="ARBA00022989"/>
    </source>
</evidence>
<dbReference type="CDD" id="cd00082">
    <property type="entry name" value="HisKA"/>
    <property type="match status" value="1"/>
</dbReference>
<accession>B1Y7V2</accession>
<evidence type="ECO:0000256" key="11">
    <source>
        <dbReference type="SAM" id="Phobius"/>
    </source>
</evidence>
<evidence type="ECO:0000256" key="5">
    <source>
        <dbReference type="ARBA" id="ARBA00022679"/>
    </source>
</evidence>
<dbReference type="Pfam" id="PF00672">
    <property type="entry name" value="HAMP"/>
    <property type="match status" value="1"/>
</dbReference>
<feature type="transmembrane region" description="Helical" evidence="11">
    <location>
        <begin position="146"/>
        <end position="165"/>
    </location>
</feature>
<sequence length="442" mass="47256" precursor="true">MTSIRTRLLVGLLLLIALAAGAFAALTYRQVRAESEALFDYQLRQMALSLRDQGEIAPEQAGALAEEDFDFVVQIWSADGRSIYASRLHTDLPARALLGLAEIRAGDQLWRTYSVATRTRVIQVAQPVRVRQRLAADAALRSVTPLLLLAPLLALALGVLATWALRPLQQLAAGLRQRDAASLAPLPADGLPDELAPLARALNELLQRVGGSLDTQRAFVADAAHELRSPLTALKLQLHLLQRAGNDGDRDEAIATLRAGIERAVRLVEQLLALARSEPGAPPVEPSELDLCDIARQALAHNEALARSRGSRVESDLPAQAVTVSGDPAALLALARNLVDNALRYSPEGAQVRISVHMQDGRPVLEVDDSGPGIPAAERERVFQRFVRGAASSSESGSGLGLAIVRQVAQRHGATLTLDDSPLGGLRVTLRFPEPAVAPAST</sequence>
<dbReference type="InterPro" id="IPR050428">
    <property type="entry name" value="TCS_sensor_his_kinase"/>
</dbReference>
<reference evidence="15 16" key="1">
    <citation type="submission" date="2008-03" db="EMBL/GenBank/DDBJ databases">
        <title>Complete sequence of Leptothrix cholodnii SP-6.</title>
        <authorList>
            <consortium name="US DOE Joint Genome Institute"/>
            <person name="Copeland A."/>
            <person name="Lucas S."/>
            <person name="Lapidus A."/>
            <person name="Glavina del Rio T."/>
            <person name="Dalin E."/>
            <person name="Tice H."/>
            <person name="Bruce D."/>
            <person name="Goodwin L."/>
            <person name="Pitluck S."/>
            <person name="Chertkov O."/>
            <person name="Brettin T."/>
            <person name="Detter J.C."/>
            <person name="Han C."/>
            <person name="Kuske C.R."/>
            <person name="Schmutz J."/>
            <person name="Larimer F."/>
            <person name="Land M."/>
            <person name="Hauser L."/>
            <person name="Kyrpides N."/>
            <person name="Lykidis A."/>
            <person name="Emerson D."/>
            <person name="Richardson P."/>
        </authorList>
    </citation>
    <scope>NUCLEOTIDE SEQUENCE [LARGE SCALE GENOMIC DNA]</scope>
    <source>
        <strain evidence="16">ATCC 51168 / LMG 8142 / SP-6</strain>
    </source>
</reference>
<evidence type="ECO:0000256" key="6">
    <source>
        <dbReference type="ARBA" id="ARBA00022692"/>
    </source>
</evidence>
<feature type="signal peptide" evidence="12">
    <location>
        <begin position="1"/>
        <end position="24"/>
    </location>
</feature>
<dbReference type="CDD" id="cd00075">
    <property type="entry name" value="HATPase"/>
    <property type="match status" value="1"/>
</dbReference>
<dbReference type="InterPro" id="IPR003661">
    <property type="entry name" value="HisK_dim/P_dom"/>
</dbReference>
<feature type="domain" description="HAMP" evidence="14">
    <location>
        <begin position="162"/>
        <end position="214"/>
    </location>
</feature>
<dbReference type="InterPro" id="IPR004358">
    <property type="entry name" value="Sig_transdc_His_kin-like_C"/>
</dbReference>
<dbReference type="SUPFAM" id="SSF55874">
    <property type="entry name" value="ATPase domain of HSP90 chaperone/DNA topoisomerase II/histidine kinase"/>
    <property type="match status" value="1"/>
</dbReference>
<evidence type="ECO:0000256" key="1">
    <source>
        <dbReference type="ARBA" id="ARBA00000085"/>
    </source>
</evidence>
<dbReference type="STRING" id="395495.Lcho_0275"/>
<dbReference type="Pfam" id="PF00512">
    <property type="entry name" value="HisKA"/>
    <property type="match status" value="1"/>
</dbReference>
<dbReference type="InterPro" id="IPR005467">
    <property type="entry name" value="His_kinase_dom"/>
</dbReference>
<dbReference type="KEGG" id="lch:Lcho_0275"/>